<dbReference type="EC" id="2.5.1.145" evidence="7"/>
<protein>
    <recommendedName>
        <fullName evidence="7">Phosphatidylglycerol--prolipoprotein diacylglyceryl transferase</fullName>
        <ecNumber evidence="7">2.5.1.145</ecNumber>
    </recommendedName>
</protein>
<feature type="transmembrane region" description="Helical" evidence="7">
    <location>
        <begin position="79"/>
        <end position="101"/>
    </location>
</feature>
<feature type="transmembrane region" description="Helical" evidence="7">
    <location>
        <begin position="208"/>
        <end position="227"/>
    </location>
</feature>
<dbReference type="AlphaFoldDB" id="A0A414D5A2"/>
<comment type="pathway">
    <text evidence="7">Protein modification; lipoprotein biosynthesis (diacylglyceryl transfer).</text>
</comment>
<evidence type="ECO:0000256" key="5">
    <source>
        <dbReference type="ARBA" id="ARBA00022989"/>
    </source>
</evidence>
<evidence type="ECO:0000313" key="9">
    <source>
        <dbReference type="Proteomes" id="UP000284794"/>
    </source>
</evidence>
<gene>
    <name evidence="7" type="primary">lgt</name>
    <name evidence="8" type="ORF">DW811_14110</name>
</gene>
<keyword evidence="5 7" id="KW-1133">Transmembrane helix</keyword>
<accession>A0A414D5A2</accession>
<organism evidence="8 9">
    <name type="scientific">Lachnospira eligens</name>
    <dbReference type="NCBI Taxonomy" id="39485"/>
    <lineage>
        <taxon>Bacteria</taxon>
        <taxon>Bacillati</taxon>
        <taxon>Bacillota</taxon>
        <taxon>Clostridia</taxon>
        <taxon>Lachnospirales</taxon>
        <taxon>Lachnospiraceae</taxon>
        <taxon>Lachnospira</taxon>
    </lineage>
</organism>
<comment type="subcellular location">
    <subcellularLocation>
        <location evidence="7">Cell membrane</location>
        <topology evidence="7">Multi-pass membrane protein</topology>
    </subcellularLocation>
</comment>
<evidence type="ECO:0000256" key="3">
    <source>
        <dbReference type="ARBA" id="ARBA00022679"/>
    </source>
</evidence>
<evidence type="ECO:0000313" key="8">
    <source>
        <dbReference type="EMBL" id="RHD04594.1"/>
    </source>
</evidence>
<comment type="catalytic activity">
    <reaction evidence="7">
        <text>L-cysteinyl-[prolipoprotein] + a 1,2-diacyl-sn-glycero-3-phospho-(1'-sn-glycerol) = an S-1,2-diacyl-sn-glyceryl-L-cysteinyl-[prolipoprotein] + sn-glycerol 1-phosphate + H(+)</text>
        <dbReference type="Rhea" id="RHEA:56712"/>
        <dbReference type="Rhea" id="RHEA-COMP:14679"/>
        <dbReference type="Rhea" id="RHEA-COMP:14680"/>
        <dbReference type="ChEBI" id="CHEBI:15378"/>
        <dbReference type="ChEBI" id="CHEBI:29950"/>
        <dbReference type="ChEBI" id="CHEBI:57685"/>
        <dbReference type="ChEBI" id="CHEBI:64716"/>
        <dbReference type="ChEBI" id="CHEBI:140658"/>
        <dbReference type="EC" id="2.5.1.145"/>
    </reaction>
</comment>
<dbReference type="RefSeq" id="WP_118149259.1">
    <property type="nucleotide sequence ID" value="NZ_QSIS01000028.1"/>
</dbReference>
<feature type="binding site" evidence="7">
    <location>
        <position position="128"/>
    </location>
    <ligand>
        <name>a 1,2-diacyl-sn-glycero-3-phospho-(1'-sn-glycerol)</name>
        <dbReference type="ChEBI" id="CHEBI:64716"/>
    </ligand>
</feature>
<feature type="transmembrane region" description="Helical" evidence="7">
    <location>
        <begin position="45"/>
        <end position="67"/>
    </location>
</feature>
<feature type="transmembrane region" description="Helical" evidence="7">
    <location>
        <begin position="12"/>
        <end position="33"/>
    </location>
</feature>
<sequence>MKTDLFHIGKFVIHGYGLMIGIGFVLALLVGEYRAKKMGMKEEALIDIAIIAGVSGFLGAKLLYIIVSFKDFIKDPIGVLGSSGFVVYGGLIAGVLCNLIYVKIKKLSFLEYFDLVMPEIALAQGFGRIGCFLAGCCYGRQTDAAWGVVFPAGSLAPSGVKLIPTQLISSGADFLNMAFLMIIAAKFSYTAVMKRKADGKETAGKHMAAGNIGFLYCITYGLGRFAIEFLRNDYRGEVGIFSTSQFISLFIVLLGVAAMAVNHKLKNRGESGIEEAINK</sequence>
<dbReference type="HAMAP" id="MF_01147">
    <property type="entry name" value="Lgt"/>
    <property type="match status" value="1"/>
</dbReference>
<dbReference type="NCBIfam" id="NF000778">
    <property type="entry name" value="PRK00052.3-4"/>
    <property type="match status" value="1"/>
</dbReference>
<proteinExistence type="inferred from homology"/>
<evidence type="ECO:0000256" key="7">
    <source>
        <dbReference type="HAMAP-Rule" id="MF_01147"/>
    </source>
</evidence>
<dbReference type="Pfam" id="PF01790">
    <property type="entry name" value="LGT"/>
    <property type="match status" value="1"/>
</dbReference>
<comment type="similarity">
    <text evidence="1 7">Belongs to the Lgt family.</text>
</comment>
<evidence type="ECO:0000256" key="1">
    <source>
        <dbReference type="ARBA" id="ARBA00007150"/>
    </source>
</evidence>
<keyword evidence="2 7" id="KW-1003">Cell membrane</keyword>
<keyword evidence="8" id="KW-0449">Lipoprotein</keyword>
<dbReference type="EMBL" id="QSIS01000028">
    <property type="protein sequence ID" value="RHD04594.1"/>
    <property type="molecule type" value="Genomic_DNA"/>
</dbReference>
<keyword evidence="6 7" id="KW-0472">Membrane</keyword>
<dbReference type="InterPro" id="IPR001640">
    <property type="entry name" value="Lgt"/>
</dbReference>
<name>A0A414D5A2_9FIRM</name>
<comment type="caution">
    <text evidence="8">The sequence shown here is derived from an EMBL/GenBank/DDBJ whole genome shotgun (WGS) entry which is preliminary data.</text>
</comment>
<dbReference type="UniPathway" id="UPA00664"/>
<keyword evidence="4 7" id="KW-0812">Transmembrane</keyword>
<comment type="function">
    <text evidence="7">Catalyzes the transfer of the diacylglyceryl group from phosphatidylglycerol to the sulfhydryl group of the N-terminal cysteine of a prolipoprotein, the first step in the formation of mature lipoproteins.</text>
</comment>
<dbReference type="PANTHER" id="PTHR30589">
    <property type="entry name" value="PROLIPOPROTEIN DIACYLGLYCERYL TRANSFERASE"/>
    <property type="match status" value="1"/>
</dbReference>
<feature type="transmembrane region" description="Helical" evidence="7">
    <location>
        <begin position="167"/>
        <end position="187"/>
    </location>
</feature>
<keyword evidence="3 7" id="KW-0808">Transferase</keyword>
<evidence type="ECO:0000256" key="2">
    <source>
        <dbReference type="ARBA" id="ARBA00022475"/>
    </source>
</evidence>
<reference evidence="8 9" key="1">
    <citation type="submission" date="2018-08" db="EMBL/GenBank/DDBJ databases">
        <title>A genome reference for cultivated species of the human gut microbiota.</title>
        <authorList>
            <person name="Zou Y."/>
            <person name="Xue W."/>
            <person name="Luo G."/>
        </authorList>
    </citation>
    <scope>NUCLEOTIDE SEQUENCE [LARGE SCALE GENOMIC DNA]</scope>
    <source>
        <strain evidence="8 9">AM32-2AC</strain>
    </source>
</reference>
<dbReference type="Proteomes" id="UP000284794">
    <property type="component" value="Unassembled WGS sequence"/>
</dbReference>
<evidence type="ECO:0000256" key="6">
    <source>
        <dbReference type="ARBA" id="ARBA00023136"/>
    </source>
</evidence>
<dbReference type="GO" id="GO:0005886">
    <property type="term" value="C:plasma membrane"/>
    <property type="evidence" value="ECO:0007669"/>
    <property type="project" value="UniProtKB-SubCell"/>
</dbReference>
<dbReference type="PANTHER" id="PTHR30589:SF0">
    <property type="entry name" value="PHOSPHATIDYLGLYCEROL--PROLIPOPROTEIN DIACYLGLYCERYL TRANSFERASE"/>
    <property type="match status" value="1"/>
</dbReference>
<dbReference type="GO" id="GO:0008961">
    <property type="term" value="F:phosphatidylglycerol-prolipoprotein diacylglyceryl transferase activity"/>
    <property type="evidence" value="ECO:0007669"/>
    <property type="project" value="UniProtKB-UniRule"/>
</dbReference>
<dbReference type="GO" id="GO:0042158">
    <property type="term" value="P:lipoprotein biosynthetic process"/>
    <property type="evidence" value="ECO:0007669"/>
    <property type="project" value="UniProtKB-UniRule"/>
</dbReference>
<feature type="transmembrane region" description="Helical" evidence="7">
    <location>
        <begin position="239"/>
        <end position="261"/>
    </location>
</feature>
<evidence type="ECO:0000256" key="4">
    <source>
        <dbReference type="ARBA" id="ARBA00022692"/>
    </source>
</evidence>